<name>A0A2N7U5A8_9GAMM</name>
<protein>
    <recommendedName>
        <fullName evidence="2">KfrA N-terminal DNA-binding domain-containing protein</fullName>
    </recommendedName>
</protein>
<dbReference type="Pfam" id="PF11740">
    <property type="entry name" value="KfrA_N"/>
    <property type="match status" value="1"/>
</dbReference>
<sequence length="374" mass="42668">MSTAEWRCRSLPMEWTAITCKENVMARSGVQYEDVKRAIDVLRTKGETPSVQKIREVLGTGSFTTISDHLREWRAHRETTRDAPLNQGIPEPVQRLVGGLWEKAQEAAGDALAHYREEADRQIAASHEAMQIAQRQVEDARQREAALSTHLAGIEQRLETRSAALATAEAERDQALDKARQLGERLARSIQQLERLQKDSESQLQAHQQSLAERETQHQARQRQEEQRHEAAEARLMSLLDESRQERLTAEKRHAATLQQLEKRQESLLKQVQESQNALAREEKQHRETQWARTRAEERADTLRHEQSLLQARIDDQKRHLDEQAGRLRTLESEMARRIWQAPEQDQAIARSVPVKAEGSASAEPSAASPDKSG</sequence>
<dbReference type="OrthoDB" id="583532at2"/>
<feature type="compositionally biased region" description="Basic and acidic residues" evidence="1">
    <location>
        <begin position="280"/>
        <end position="300"/>
    </location>
</feature>
<evidence type="ECO:0000313" key="4">
    <source>
        <dbReference type="Proteomes" id="UP000235803"/>
    </source>
</evidence>
<dbReference type="AlphaFoldDB" id="A0A2N7U5A8"/>
<dbReference type="InterPro" id="IPR021104">
    <property type="entry name" value="KfrA_DNA-bd_N"/>
</dbReference>
<evidence type="ECO:0000313" key="3">
    <source>
        <dbReference type="EMBL" id="PMR75619.1"/>
    </source>
</evidence>
<feature type="compositionally biased region" description="Polar residues" evidence="1">
    <location>
        <begin position="202"/>
        <end position="211"/>
    </location>
</feature>
<comment type="caution">
    <text evidence="3">The sequence shown here is derived from an EMBL/GenBank/DDBJ whole genome shotgun (WGS) entry which is preliminary data.</text>
</comment>
<accession>A0A2N7U5A8</accession>
<feature type="compositionally biased region" description="Basic and acidic residues" evidence="1">
    <location>
        <begin position="212"/>
        <end position="231"/>
    </location>
</feature>
<gene>
    <name evidence="3" type="ORF">C1H69_09250</name>
</gene>
<dbReference type="EMBL" id="PNRF01000018">
    <property type="protein sequence ID" value="PMR75619.1"/>
    <property type="molecule type" value="Genomic_DNA"/>
</dbReference>
<proteinExistence type="predicted"/>
<evidence type="ECO:0000259" key="2">
    <source>
        <dbReference type="Pfam" id="PF11740"/>
    </source>
</evidence>
<feature type="region of interest" description="Disordered" evidence="1">
    <location>
        <begin position="341"/>
        <end position="374"/>
    </location>
</feature>
<feature type="domain" description="KfrA N-terminal DNA-binding" evidence="2">
    <location>
        <begin position="31"/>
        <end position="142"/>
    </location>
</feature>
<organism evidence="3 4">
    <name type="scientific">Billgrantia endophytica</name>
    <dbReference type="NCBI Taxonomy" id="2033802"/>
    <lineage>
        <taxon>Bacteria</taxon>
        <taxon>Pseudomonadati</taxon>
        <taxon>Pseudomonadota</taxon>
        <taxon>Gammaproteobacteria</taxon>
        <taxon>Oceanospirillales</taxon>
        <taxon>Halomonadaceae</taxon>
        <taxon>Billgrantia</taxon>
    </lineage>
</organism>
<feature type="region of interest" description="Disordered" evidence="1">
    <location>
        <begin position="275"/>
        <end position="300"/>
    </location>
</feature>
<dbReference type="Proteomes" id="UP000235803">
    <property type="component" value="Unassembled WGS sequence"/>
</dbReference>
<reference evidence="3 4" key="1">
    <citation type="submission" date="2018-01" db="EMBL/GenBank/DDBJ databases">
        <title>Halomonas endophytica sp. nov., isolated from storage liquid in the stems of Populus euphratica.</title>
        <authorList>
            <person name="Chen C."/>
        </authorList>
    </citation>
    <scope>NUCLEOTIDE SEQUENCE [LARGE SCALE GENOMIC DNA]</scope>
    <source>
        <strain evidence="3 4">MC28</strain>
    </source>
</reference>
<keyword evidence="4" id="KW-1185">Reference proteome</keyword>
<feature type="compositionally biased region" description="Low complexity" evidence="1">
    <location>
        <begin position="356"/>
        <end position="374"/>
    </location>
</feature>
<feature type="region of interest" description="Disordered" evidence="1">
    <location>
        <begin position="197"/>
        <end position="231"/>
    </location>
</feature>
<evidence type="ECO:0000256" key="1">
    <source>
        <dbReference type="SAM" id="MobiDB-lite"/>
    </source>
</evidence>